<protein>
    <submittedName>
        <fullName evidence="3">ATP-dependent Clp protease ATP-binding subunit ClpC1</fullName>
    </submittedName>
</protein>
<feature type="domain" description="Clp R" evidence="2">
    <location>
        <begin position="50"/>
        <end position="174"/>
    </location>
</feature>
<evidence type="ECO:0000259" key="2">
    <source>
        <dbReference type="Pfam" id="PF02861"/>
    </source>
</evidence>
<dbReference type="RefSeq" id="WP_145283432.1">
    <property type="nucleotide sequence ID" value="NZ_CP036318.1"/>
</dbReference>
<evidence type="ECO:0000313" key="4">
    <source>
        <dbReference type="Proteomes" id="UP000316770"/>
    </source>
</evidence>
<organism evidence="3 4">
    <name type="scientific">Rosistilla oblonga</name>
    <dbReference type="NCBI Taxonomy" id="2527990"/>
    <lineage>
        <taxon>Bacteria</taxon>
        <taxon>Pseudomonadati</taxon>
        <taxon>Planctomycetota</taxon>
        <taxon>Planctomycetia</taxon>
        <taxon>Pirellulales</taxon>
        <taxon>Pirellulaceae</taxon>
        <taxon>Rosistilla</taxon>
    </lineage>
</organism>
<gene>
    <name evidence="3" type="primary">clpC1</name>
    <name evidence="3" type="ORF">Mal33_15370</name>
</gene>
<dbReference type="PROSITE" id="PS51318">
    <property type="entry name" value="TAT"/>
    <property type="match status" value="1"/>
</dbReference>
<feature type="signal peptide" evidence="1">
    <location>
        <begin position="1"/>
        <end position="28"/>
    </location>
</feature>
<dbReference type="GO" id="GO:0006508">
    <property type="term" value="P:proteolysis"/>
    <property type="evidence" value="ECO:0007669"/>
    <property type="project" value="UniProtKB-KW"/>
</dbReference>
<dbReference type="InterPro" id="IPR006311">
    <property type="entry name" value="TAT_signal"/>
</dbReference>
<name>A0A518IR54_9BACT</name>
<dbReference type="Pfam" id="PF02861">
    <property type="entry name" value="Clp_N"/>
    <property type="match status" value="1"/>
</dbReference>
<dbReference type="SUPFAM" id="SSF81923">
    <property type="entry name" value="Double Clp-N motif"/>
    <property type="match status" value="2"/>
</dbReference>
<keyword evidence="3" id="KW-0645">Protease</keyword>
<accession>A0A518IR54</accession>
<dbReference type="InterPro" id="IPR036628">
    <property type="entry name" value="Clp_N_dom_sf"/>
</dbReference>
<evidence type="ECO:0000313" key="3">
    <source>
        <dbReference type="EMBL" id="QDV55560.1"/>
    </source>
</evidence>
<keyword evidence="3" id="KW-0547">Nucleotide-binding</keyword>
<keyword evidence="1" id="KW-0732">Signal</keyword>
<dbReference type="Gene3D" id="1.10.1780.10">
    <property type="entry name" value="Clp, N-terminal domain"/>
    <property type="match status" value="1"/>
</dbReference>
<keyword evidence="3" id="KW-0067">ATP-binding</keyword>
<dbReference type="EMBL" id="CP036318">
    <property type="protein sequence ID" value="QDV55560.1"/>
    <property type="molecule type" value="Genomic_DNA"/>
</dbReference>
<proteinExistence type="predicted"/>
<keyword evidence="3" id="KW-0378">Hydrolase</keyword>
<dbReference type="InterPro" id="IPR004176">
    <property type="entry name" value="Clp_R_N"/>
</dbReference>
<dbReference type="Proteomes" id="UP000316770">
    <property type="component" value="Chromosome"/>
</dbReference>
<dbReference type="AlphaFoldDB" id="A0A518IR54"/>
<feature type="chain" id="PRO_5021948841" evidence="1">
    <location>
        <begin position="29"/>
        <end position="201"/>
    </location>
</feature>
<reference evidence="3 4" key="1">
    <citation type="submission" date="2019-02" db="EMBL/GenBank/DDBJ databases">
        <title>Deep-cultivation of Planctomycetes and their phenomic and genomic characterization uncovers novel biology.</title>
        <authorList>
            <person name="Wiegand S."/>
            <person name="Jogler M."/>
            <person name="Boedeker C."/>
            <person name="Pinto D."/>
            <person name="Vollmers J."/>
            <person name="Rivas-Marin E."/>
            <person name="Kohn T."/>
            <person name="Peeters S.H."/>
            <person name="Heuer A."/>
            <person name="Rast P."/>
            <person name="Oberbeckmann S."/>
            <person name="Bunk B."/>
            <person name="Jeske O."/>
            <person name="Meyerdierks A."/>
            <person name="Storesund J.E."/>
            <person name="Kallscheuer N."/>
            <person name="Luecker S."/>
            <person name="Lage O.M."/>
            <person name="Pohl T."/>
            <person name="Merkel B.J."/>
            <person name="Hornburger P."/>
            <person name="Mueller R.-W."/>
            <person name="Bruemmer F."/>
            <person name="Labrenz M."/>
            <person name="Spormann A.M."/>
            <person name="Op den Camp H."/>
            <person name="Overmann J."/>
            <person name="Amann R."/>
            <person name="Jetten M.S.M."/>
            <person name="Mascher T."/>
            <person name="Medema M.H."/>
            <person name="Devos D.P."/>
            <person name="Kaster A.-K."/>
            <person name="Ovreas L."/>
            <person name="Rohde M."/>
            <person name="Galperin M.Y."/>
            <person name="Jogler C."/>
        </authorList>
    </citation>
    <scope>NUCLEOTIDE SEQUENCE [LARGE SCALE GENOMIC DNA]</scope>
    <source>
        <strain evidence="3 4">Mal33</strain>
    </source>
</reference>
<dbReference type="GO" id="GO:0005524">
    <property type="term" value="F:ATP binding"/>
    <property type="evidence" value="ECO:0007669"/>
    <property type="project" value="UniProtKB-KW"/>
</dbReference>
<evidence type="ECO:0000256" key="1">
    <source>
        <dbReference type="SAM" id="SignalP"/>
    </source>
</evidence>
<dbReference type="GO" id="GO:0008233">
    <property type="term" value="F:peptidase activity"/>
    <property type="evidence" value="ECO:0007669"/>
    <property type="project" value="UniProtKB-KW"/>
</dbReference>
<sequence precursor="true">MAHSRRRFFQASALGTAMFAVSSSDTQAASDARTAPALDLEAQPISVLKRLSHRSRRALRFAVDEAAETGDGMVSSNYLLIGLAAEAEYSGASWLANLGLTLDDLCTVSEKLRLASTRLHESNNHLPVSQAARQCVLDGIAEAMRMGYQKAEPEHLLLGILQNPDVDAQLLLHEMWIDAAGLASEALASMPTWGSVHHRFG</sequence>
<keyword evidence="4" id="KW-1185">Reference proteome</keyword>